<feature type="transmembrane region" description="Helical" evidence="1">
    <location>
        <begin position="12"/>
        <end position="29"/>
    </location>
</feature>
<accession>A0A3A6QRV0</accession>
<gene>
    <name evidence="2" type="ORF">DZ860_12355</name>
</gene>
<comment type="caution">
    <text evidence="2">The sequence shown here is derived from an EMBL/GenBank/DDBJ whole genome shotgun (WGS) entry which is preliminary data.</text>
</comment>
<sequence>MKTKGFTLIEMVLTLVVGAILVMGIAGFVEFGTKGYADSVERQRLQTQAKFVLEKMTREIRHAVPNIFIQQDNCLSFYSIRESGFYAVSGANLNFIVGDEGIDANKLKPLTLVINPTELIGSSDSLADLDNVFSLSSVEEFTSPAVSGATFSLVGAAHDLIGNSVAHRLYITDGQPITYCLKNQRVERNDQPLTDGGDGDFSVIGTLKYQPATVQNSGIVHIDLSFSQGGETSHYQQQVQVLNVP</sequence>
<dbReference type="AlphaFoldDB" id="A0A3A6QRV0"/>
<keyword evidence="3" id="KW-1185">Reference proteome</keyword>
<reference evidence="2 3" key="1">
    <citation type="submission" date="2018-08" db="EMBL/GenBank/DDBJ databases">
        <title>Vibrio isolated from the Eastern China Marginal Seas.</title>
        <authorList>
            <person name="Li Y."/>
        </authorList>
    </citation>
    <scope>NUCLEOTIDE SEQUENCE [LARGE SCALE GENOMIC DNA]</scope>
    <source>
        <strain evidence="2 3">BEI233</strain>
    </source>
</reference>
<keyword evidence="1" id="KW-1133">Transmembrane helix</keyword>
<dbReference type="RefSeq" id="WP_120031696.1">
    <property type="nucleotide sequence ID" value="NZ_QVMU01000010.1"/>
</dbReference>
<proteinExistence type="predicted"/>
<dbReference type="EMBL" id="QVMU01000010">
    <property type="protein sequence ID" value="RJX70687.1"/>
    <property type="molecule type" value="Genomic_DNA"/>
</dbReference>
<evidence type="ECO:0000313" key="2">
    <source>
        <dbReference type="EMBL" id="RJX70687.1"/>
    </source>
</evidence>
<protein>
    <submittedName>
        <fullName evidence="2">Prepilin-type N-terminal cleavage/methylation domain-containing protein</fullName>
    </submittedName>
</protein>
<evidence type="ECO:0000256" key="1">
    <source>
        <dbReference type="SAM" id="Phobius"/>
    </source>
</evidence>
<dbReference type="NCBIfam" id="TIGR02532">
    <property type="entry name" value="IV_pilin_GFxxxE"/>
    <property type="match status" value="1"/>
</dbReference>
<dbReference type="Pfam" id="PF07963">
    <property type="entry name" value="N_methyl"/>
    <property type="match status" value="1"/>
</dbReference>
<organism evidence="2 3">
    <name type="scientific">Vibrio sinensis</name>
    <dbReference type="NCBI Taxonomy" id="2302434"/>
    <lineage>
        <taxon>Bacteria</taxon>
        <taxon>Pseudomonadati</taxon>
        <taxon>Pseudomonadota</taxon>
        <taxon>Gammaproteobacteria</taxon>
        <taxon>Vibrionales</taxon>
        <taxon>Vibrionaceae</taxon>
        <taxon>Vibrio</taxon>
    </lineage>
</organism>
<keyword evidence="1" id="KW-0472">Membrane</keyword>
<evidence type="ECO:0000313" key="3">
    <source>
        <dbReference type="Proteomes" id="UP000273252"/>
    </source>
</evidence>
<dbReference type="PROSITE" id="PS00409">
    <property type="entry name" value="PROKAR_NTER_METHYL"/>
    <property type="match status" value="1"/>
</dbReference>
<dbReference type="Proteomes" id="UP000273252">
    <property type="component" value="Unassembled WGS sequence"/>
</dbReference>
<keyword evidence="1" id="KW-0812">Transmembrane</keyword>
<dbReference type="InterPro" id="IPR012902">
    <property type="entry name" value="N_methyl_site"/>
</dbReference>
<dbReference type="OrthoDB" id="9788802at2"/>
<name>A0A3A6QRV0_9VIBR</name>